<dbReference type="Pfam" id="PF04828">
    <property type="entry name" value="GFA"/>
    <property type="match status" value="1"/>
</dbReference>
<name>A0A1H8E1A3_9RHOB</name>
<dbReference type="EMBL" id="FOCO01000008">
    <property type="protein sequence ID" value="SEN13206.1"/>
    <property type="molecule type" value="Genomic_DNA"/>
</dbReference>
<organism evidence="5 6">
    <name type="scientific">Pseudorhodobacter antarcticus</name>
    <dbReference type="NCBI Taxonomy" id="1077947"/>
    <lineage>
        <taxon>Bacteria</taxon>
        <taxon>Pseudomonadati</taxon>
        <taxon>Pseudomonadota</taxon>
        <taxon>Alphaproteobacteria</taxon>
        <taxon>Rhodobacterales</taxon>
        <taxon>Paracoccaceae</taxon>
        <taxon>Pseudorhodobacter</taxon>
    </lineage>
</organism>
<evidence type="ECO:0000256" key="2">
    <source>
        <dbReference type="ARBA" id="ARBA00022723"/>
    </source>
</evidence>
<evidence type="ECO:0000256" key="1">
    <source>
        <dbReference type="ARBA" id="ARBA00005495"/>
    </source>
</evidence>
<dbReference type="PANTHER" id="PTHR28620">
    <property type="entry name" value="CENTROMERE PROTEIN V"/>
    <property type="match status" value="1"/>
</dbReference>
<sequence length="140" mass="15511">MTTHLAACHCGAVKFRVRLTDGFNTRRRCTCSYCTMRGAVAVSAPLDGLEFIQGQHLLTLYQFNTKSAKHWFCSLCGIYTHHQRRSNPHQLGINLACLAGISPFDFPQTPVLDGINHPTDANSTPRIAGTLHYTKTPPRA</sequence>
<dbReference type="Gene3D" id="2.170.150.70">
    <property type="match status" value="1"/>
</dbReference>
<proteinExistence type="inferred from homology"/>
<evidence type="ECO:0000256" key="3">
    <source>
        <dbReference type="ARBA" id="ARBA00022833"/>
    </source>
</evidence>
<reference evidence="5 6" key="1">
    <citation type="submission" date="2016-10" db="EMBL/GenBank/DDBJ databases">
        <authorList>
            <person name="de Groot N.N."/>
        </authorList>
    </citation>
    <scope>NUCLEOTIDE SEQUENCE [LARGE SCALE GENOMIC DNA]</scope>
    <source>
        <strain evidence="5 6">CGMCC 1.10836</strain>
    </source>
</reference>
<dbReference type="OrthoDB" id="9807246at2"/>
<dbReference type="InterPro" id="IPR052355">
    <property type="entry name" value="CENP-V-like"/>
</dbReference>
<evidence type="ECO:0000313" key="5">
    <source>
        <dbReference type="EMBL" id="SEN13206.1"/>
    </source>
</evidence>
<evidence type="ECO:0000313" key="6">
    <source>
        <dbReference type="Proteomes" id="UP000183002"/>
    </source>
</evidence>
<dbReference type="InterPro" id="IPR011057">
    <property type="entry name" value="Mss4-like_sf"/>
</dbReference>
<keyword evidence="3" id="KW-0862">Zinc</keyword>
<dbReference type="InterPro" id="IPR006913">
    <property type="entry name" value="CENP-V/GFA"/>
</dbReference>
<evidence type="ECO:0000259" key="4">
    <source>
        <dbReference type="PROSITE" id="PS51891"/>
    </source>
</evidence>
<dbReference type="SUPFAM" id="SSF51316">
    <property type="entry name" value="Mss4-like"/>
    <property type="match status" value="1"/>
</dbReference>
<gene>
    <name evidence="5" type="ORF">SAMN05216227_100820</name>
</gene>
<dbReference type="RefSeq" id="WP_050520039.1">
    <property type="nucleotide sequence ID" value="NZ_FOCO01000008.1"/>
</dbReference>
<dbReference type="AlphaFoldDB" id="A0A1H8E1A3"/>
<dbReference type="Proteomes" id="UP000183002">
    <property type="component" value="Unassembled WGS sequence"/>
</dbReference>
<dbReference type="GO" id="GO:0046872">
    <property type="term" value="F:metal ion binding"/>
    <property type="evidence" value="ECO:0007669"/>
    <property type="project" value="UniProtKB-KW"/>
</dbReference>
<keyword evidence="6" id="KW-1185">Reference proteome</keyword>
<dbReference type="STRING" id="1077947.SAMN05216227_100820"/>
<protein>
    <submittedName>
        <fullName evidence="5">Uncharacterized conserved protein</fullName>
    </submittedName>
</protein>
<keyword evidence="2" id="KW-0479">Metal-binding</keyword>
<dbReference type="PANTHER" id="PTHR28620:SF1">
    <property type="entry name" value="CENP-V_GFA DOMAIN-CONTAINING PROTEIN"/>
    <property type="match status" value="1"/>
</dbReference>
<accession>A0A1H8E1A3</accession>
<dbReference type="GO" id="GO:0016846">
    <property type="term" value="F:carbon-sulfur lyase activity"/>
    <property type="evidence" value="ECO:0007669"/>
    <property type="project" value="InterPro"/>
</dbReference>
<dbReference type="PROSITE" id="PS51891">
    <property type="entry name" value="CENP_V_GFA"/>
    <property type="match status" value="1"/>
</dbReference>
<comment type="similarity">
    <text evidence="1">Belongs to the Gfa family.</text>
</comment>
<feature type="domain" description="CENP-V/GFA" evidence="4">
    <location>
        <begin position="4"/>
        <end position="105"/>
    </location>
</feature>